<comment type="caution">
    <text evidence="1">The sequence shown here is derived from an EMBL/GenBank/DDBJ whole genome shotgun (WGS) entry which is preliminary data.</text>
</comment>
<protein>
    <submittedName>
        <fullName evidence="1">Uncharacterized protein</fullName>
    </submittedName>
</protein>
<evidence type="ECO:0000313" key="1">
    <source>
        <dbReference type="EMBL" id="KKL26890.1"/>
    </source>
</evidence>
<dbReference type="EMBL" id="LAZR01035674">
    <property type="protein sequence ID" value="KKL26890.1"/>
    <property type="molecule type" value="Genomic_DNA"/>
</dbReference>
<proteinExistence type="predicted"/>
<sequence length="135" mass="14115">MTARPLGDLLTSVYDQLSNQIAGGQRRPEQSLLPGADDPLEGSIPDEFLPGVDTFDWFDPRLSARLLYLLANVGVAFDPKDAPAGGWGVSDGGTVGADGDNRLLARFLYLLANIGVAFDPKDAPAGGWGVAEGGT</sequence>
<name>A0A0F9BY86_9ZZZZ</name>
<accession>A0A0F9BY86</accession>
<organism evidence="1">
    <name type="scientific">marine sediment metagenome</name>
    <dbReference type="NCBI Taxonomy" id="412755"/>
    <lineage>
        <taxon>unclassified sequences</taxon>
        <taxon>metagenomes</taxon>
        <taxon>ecological metagenomes</taxon>
    </lineage>
</organism>
<feature type="non-terminal residue" evidence="1">
    <location>
        <position position="135"/>
    </location>
</feature>
<reference evidence="1" key="1">
    <citation type="journal article" date="2015" name="Nature">
        <title>Complex archaea that bridge the gap between prokaryotes and eukaryotes.</title>
        <authorList>
            <person name="Spang A."/>
            <person name="Saw J.H."/>
            <person name="Jorgensen S.L."/>
            <person name="Zaremba-Niedzwiedzka K."/>
            <person name="Martijn J."/>
            <person name="Lind A.E."/>
            <person name="van Eijk R."/>
            <person name="Schleper C."/>
            <person name="Guy L."/>
            <person name="Ettema T.J."/>
        </authorList>
    </citation>
    <scope>NUCLEOTIDE SEQUENCE</scope>
</reference>
<gene>
    <name evidence="1" type="ORF">LCGC14_2390740</name>
</gene>
<dbReference type="AlphaFoldDB" id="A0A0F9BY86"/>